<gene>
    <name evidence="2" type="ORF">PTTG_11170</name>
</gene>
<evidence type="ECO:0000313" key="3">
    <source>
        <dbReference type="EnsemblFungi" id="PTTG_11170-t43_1-p1"/>
    </source>
</evidence>
<protein>
    <submittedName>
        <fullName evidence="2 3">Uncharacterized protein</fullName>
    </submittedName>
</protein>
<evidence type="ECO:0000256" key="1">
    <source>
        <dbReference type="SAM" id="MobiDB-lite"/>
    </source>
</evidence>
<dbReference type="AlphaFoldDB" id="A0A180G058"/>
<accession>A0A180G058</accession>
<feature type="compositionally biased region" description="Low complexity" evidence="1">
    <location>
        <begin position="70"/>
        <end position="82"/>
    </location>
</feature>
<proteinExistence type="predicted"/>
<evidence type="ECO:0000313" key="2">
    <source>
        <dbReference type="EMBL" id="OAV85819.1"/>
    </source>
</evidence>
<reference evidence="2" key="2">
    <citation type="submission" date="2016-05" db="EMBL/GenBank/DDBJ databases">
        <title>Comparative analysis highlights variable genome content of wheat rusts and divergence of the mating loci.</title>
        <authorList>
            <person name="Cuomo C.A."/>
            <person name="Bakkeren G."/>
            <person name="Szabo L."/>
            <person name="Khalil H."/>
            <person name="Joly D."/>
            <person name="Goldberg J."/>
            <person name="Young S."/>
            <person name="Zeng Q."/>
            <person name="Fellers J."/>
        </authorList>
    </citation>
    <scope>NUCLEOTIDE SEQUENCE [LARGE SCALE GENOMIC DNA]</scope>
    <source>
        <strain evidence="2">1-1 BBBD Race 1</strain>
    </source>
</reference>
<name>A0A180G058_PUCT1</name>
<dbReference type="EMBL" id="ADAS02002525">
    <property type="protein sequence ID" value="OAV85819.1"/>
    <property type="molecule type" value="Genomic_DNA"/>
</dbReference>
<sequence>MPRQPVTATGRLLIPRPPIALAKHQPRTPHATPSARPSVQKRPPRQSPEARRQLAKGKRNFFSTLLSRASGSNSNPTSPGPSLFSGSASRNPFESTFNRPSNPNHHSRAPNHCSGFETYGTSNQATDPAH</sequence>
<reference evidence="3 4" key="3">
    <citation type="journal article" date="2017" name="G3 (Bethesda)">
        <title>Comparative analysis highlights variable genome content of wheat rusts and divergence of the mating loci.</title>
        <authorList>
            <person name="Cuomo C.A."/>
            <person name="Bakkeren G."/>
            <person name="Khalil H.B."/>
            <person name="Panwar V."/>
            <person name="Joly D."/>
            <person name="Linning R."/>
            <person name="Sakthikumar S."/>
            <person name="Song X."/>
            <person name="Adiconis X."/>
            <person name="Fan L."/>
            <person name="Goldberg J.M."/>
            <person name="Levin J.Z."/>
            <person name="Young S."/>
            <person name="Zeng Q."/>
            <person name="Anikster Y."/>
            <person name="Bruce M."/>
            <person name="Wang M."/>
            <person name="Yin C."/>
            <person name="McCallum B."/>
            <person name="Szabo L.J."/>
            <person name="Hulbert S."/>
            <person name="Chen X."/>
            <person name="Fellers J.P."/>
        </authorList>
    </citation>
    <scope>NUCLEOTIDE SEQUENCE</scope>
    <source>
        <strain evidence="4">Isolate 1-1 / race 1 (BBBD)</strain>
        <strain evidence="3">isolate 1-1 / race 1 (BBBD)</strain>
    </source>
</reference>
<evidence type="ECO:0000313" key="4">
    <source>
        <dbReference type="Proteomes" id="UP000005240"/>
    </source>
</evidence>
<dbReference type="EnsemblFungi" id="PTTG_11170-t43_1">
    <property type="protein sequence ID" value="PTTG_11170-t43_1-p1"/>
    <property type="gene ID" value="PTTG_11170"/>
</dbReference>
<organism evidence="2">
    <name type="scientific">Puccinia triticina (isolate 1-1 / race 1 (BBBD))</name>
    <name type="common">Brown leaf rust fungus</name>
    <dbReference type="NCBI Taxonomy" id="630390"/>
    <lineage>
        <taxon>Eukaryota</taxon>
        <taxon>Fungi</taxon>
        <taxon>Dikarya</taxon>
        <taxon>Basidiomycota</taxon>
        <taxon>Pucciniomycotina</taxon>
        <taxon>Pucciniomycetes</taxon>
        <taxon>Pucciniales</taxon>
        <taxon>Pucciniaceae</taxon>
        <taxon>Puccinia</taxon>
    </lineage>
</organism>
<dbReference type="VEuPathDB" id="FungiDB:PTTG_11170"/>
<keyword evidence="4" id="KW-1185">Reference proteome</keyword>
<reference evidence="3" key="4">
    <citation type="submission" date="2025-05" db="UniProtKB">
        <authorList>
            <consortium name="EnsemblFungi"/>
        </authorList>
    </citation>
    <scope>IDENTIFICATION</scope>
    <source>
        <strain evidence="3">isolate 1-1 / race 1 (BBBD)</strain>
    </source>
</reference>
<reference evidence="2" key="1">
    <citation type="submission" date="2009-11" db="EMBL/GenBank/DDBJ databases">
        <authorList>
            <consortium name="The Broad Institute Genome Sequencing Platform"/>
            <person name="Ward D."/>
            <person name="Feldgarden M."/>
            <person name="Earl A."/>
            <person name="Young S.K."/>
            <person name="Zeng Q."/>
            <person name="Koehrsen M."/>
            <person name="Alvarado L."/>
            <person name="Berlin A."/>
            <person name="Bochicchio J."/>
            <person name="Borenstein D."/>
            <person name="Chapman S.B."/>
            <person name="Chen Z."/>
            <person name="Engels R."/>
            <person name="Freedman E."/>
            <person name="Gellesch M."/>
            <person name="Goldberg J."/>
            <person name="Griggs A."/>
            <person name="Gujja S."/>
            <person name="Heilman E."/>
            <person name="Heiman D."/>
            <person name="Hepburn T."/>
            <person name="Howarth C."/>
            <person name="Jen D."/>
            <person name="Larson L."/>
            <person name="Lewis B."/>
            <person name="Mehta T."/>
            <person name="Park D."/>
            <person name="Pearson M."/>
            <person name="Roberts A."/>
            <person name="Saif S."/>
            <person name="Shea T."/>
            <person name="Shenoy N."/>
            <person name="Sisk P."/>
            <person name="Stolte C."/>
            <person name="Sykes S."/>
            <person name="Thomson T."/>
            <person name="Walk T."/>
            <person name="White J."/>
            <person name="Yandava C."/>
            <person name="Izard J."/>
            <person name="Baranova O.V."/>
            <person name="Blanton J.M."/>
            <person name="Tanner A.C."/>
            <person name="Dewhirst F.E."/>
            <person name="Haas B."/>
            <person name="Nusbaum C."/>
            <person name="Birren B."/>
        </authorList>
    </citation>
    <scope>NUCLEOTIDE SEQUENCE [LARGE SCALE GENOMIC DNA]</scope>
    <source>
        <strain evidence="2">1-1 BBBD Race 1</strain>
    </source>
</reference>
<feature type="compositionally biased region" description="Polar residues" evidence="1">
    <location>
        <begin position="119"/>
        <end position="130"/>
    </location>
</feature>
<feature type="compositionally biased region" description="Polar residues" evidence="1">
    <location>
        <begin position="84"/>
        <end position="104"/>
    </location>
</feature>
<feature type="region of interest" description="Disordered" evidence="1">
    <location>
        <begin position="1"/>
        <end position="130"/>
    </location>
</feature>
<dbReference type="Proteomes" id="UP000005240">
    <property type="component" value="Unassembled WGS sequence"/>
</dbReference>
<feature type="non-terminal residue" evidence="2">
    <location>
        <position position="130"/>
    </location>
</feature>